<dbReference type="AlphaFoldDB" id="H8GPX0"/>
<name>H8GPX0_METAL</name>
<organism evidence="1 2">
    <name type="scientific">Methylomicrobium album BG8</name>
    <dbReference type="NCBI Taxonomy" id="686340"/>
    <lineage>
        <taxon>Bacteria</taxon>
        <taxon>Pseudomonadati</taxon>
        <taxon>Pseudomonadota</taxon>
        <taxon>Gammaproteobacteria</taxon>
        <taxon>Methylococcales</taxon>
        <taxon>Methylococcaceae</taxon>
        <taxon>Methylomicrobium</taxon>
    </lineage>
</organism>
<protein>
    <submittedName>
        <fullName evidence="1">Uncharacterized protein</fullName>
    </submittedName>
</protein>
<proteinExistence type="predicted"/>
<accession>H8GPX0</accession>
<dbReference type="EMBL" id="CM001475">
    <property type="protein sequence ID" value="EIC29749.1"/>
    <property type="molecule type" value="Genomic_DNA"/>
</dbReference>
<reference evidence="1 2" key="1">
    <citation type="journal article" date="2013" name="Genome Announc.">
        <title>Genome Sequence of the Obligate Gammaproteobacterial Methanotroph Methylomicrobium album Strain BG8.</title>
        <authorList>
            <person name="Kits K.D."/>
            <person name="Kalyuzhnaya M.G."/>
            <person name="Klotz M.G."/>
            <person name="Jetten M.S."/>
            <person name="Op den Camp H.J."/>
            <person name="Vuilleumier S."/>
            <person name="Bringel F."/>
            <person name="Dispirito A.A."/>
            <person name="Murrell J.C."/>
            <person name="Bruce D."/>
            <person name="Cheng J.F."/>
            <person name="Copeland A."/>
            <person name="Goodwin L."/>
            <person name="Hauser L."/>
            <person name="Lajus A."/>
            <person name="Land M.L."/>
            <person name="Lapidus A."/>
            <person name="Lucas S."/>
            <person name="Medigue C."/>
            <person name="Pitluck S."/>
            <person name="Woyke T."/>
            <person name="Zeytun A."/>
            <person name="Stein L.Y."/>
        </authorList>
    </citation>
    <scope>NUCLEOTIDE SEQUENCE [LARGE SCALE GENOMIC DNA]</scope>
    <source>
        <strain evidence="1 2">BG8</strain>
    </source>
</reference>
<sequence>MPPLSASSKTTSPLKKENFVKYTSPFEKGGSRGIYLINLPRLLFSKEGSEQSAFS</sequence>
<dbReference type="HOGENOM" id="CLU_3027051_0_0_6"/>
<evidence type="ECO:0000313" key="1">
    <source>
        <dbReference type="EMBL" id="EIC29749.1"/>
    </source>
</evidence>
<gene>
    <name evidence="1" type="ORF">Metal_1985</name>
</gene>
<keyword evidence="2" id="KW-1185">Reference proteome</keyword>
<dbReference type="Proteomes" id="UP000005090">
    <property type="component" value="Chromosome"/>
</dbReference>
<dbReference type="STRING" id="686340.Metal_1985"/>
<evidence type="ECO:0000313" key="2">
    <source>
        <dbReference type="Proteomes" id="UP000005090"/>
    </source>
</evidence>